<evidence type="ECO:0000313" key="1">
    <source>
        <dbReference type="EMBL" id="KAK8914376.1"/>
    </source>
</evidence>
<dbReference type="AlphaFoldDB" id="A0AAP0FU23"/>
<reference evidence="1 2" key="1">
    <citation type="journal article" date="2022" name="Nat. Plants">
        <title>Genomes of leafy and leafless Platanthera orchids illuminate the evolution of mycoheterotrophy.</title>
        <authorList>
            <person name="Li M.H."/>
            <person name="Liu K.W."/>
            <person name="Li Z."/>
            <person name="Lu H.C."/>
            <person name="Ye Q.L."/>
            <person name="Zhang D."/>
            <person name="Wang J.Y."/>
            <person name="Li Y.F."/>
            <person name="Zhong Z.M."/>
            <person name="Liu X."/>
            <person name="Yu X."/>
            <person name="Liu D.K."/>
            <person name="Tu X.D."/>
            <person name="Liu B."/>
            <person name="Hao Y."/>
            <person name="Liao X.Y."/>
            <person name="Jiang Y.T."/>
            <person name="Sun W.H."/>
            <person name="Chen J."/>
            <person name="Chen Y.Q."/>
            <person name="Ai Y."/>
            <person name="Zhai J.W."/>
            <person name="Wu S.S."/>
            <person name="Zhou Z."/>
            <person name="Hsiao Y.Y."/>
            <person name="Wu W.L."/>
            <person name="Chen Y.Y."/>
            <person name="Lin Y.F."/>
            <person name="Hsu J.L."/>
            <person name="Li C.Y."/>
            <person name="Wang Z.W."/>
            <person name="Zhao X."/>
            <person name="Zhong W.Y."/>
            <person name="Ma X.K."/>
            <person name="Ma L."/>
            <person name="Huang J."/>
            <person name="Chen G.Z."/>
            <person name="Huang M.Z."/>
            <person name="Huang L."/>
            <person name="Peng D.H."/>
            <person name="Luo Y.B."/>
            <person name="Zou S.Q."/>
            <person name="Chen S.P."/>
            <person name="Lan S."/>
            <person name="Tsai W.C."/>
            <person name="Van de Peer Y."/>
            <person name="Liu Z.J."/>
        </authorList>
    </citation>
    <scope>NUCLEOTIDE SEQUENCE [LARGE SCALE GENOMIC DNA]</scope>
    <source>
        <strain evidence="1">Lor287</strain>
    </source>
</reference>
<sequence length="134" mass="15158">MKNSWESDTHPRQVIAAKEMNEEHPKYSWRQGVLKTKGKLVINKDPPLRNRLMETYHLGPIGGSFGNYGHVQTHEKSLLLEGNEVGDLRVHPTLHSLPTMQNGQLTPYGITTTATDFGNFLARGVHGFHRWSSE</sequence>
<comment type="caution">
    <text evidence="1">The sequence shown here is derived from an EMBL/GenBank/DDBJ whole genome shotgun (WGS) entry which is preliminary data.</text>
</comment>
<organism evidence="1 2">
    <name type="scientific">Platanthera zijinensis</name>
    <dbReference type="NCBI Taxonomy" id="2320716"/>
    <lineage>
        <taxon>Eukaryota</taxon>
        <taxon>Viridiplantae</taxon>
        <taxon>Streptophyta</taxon>
        <taxon>Embryophyta</taxon>
        <taxon>Tracheophyta</taxon>
        <taxon>Spermatophyta</taxon>
        <taxon>Magnoliopsida</taxon>
        <taxon>Liliopsida</taxon>
        <taxon>Asparagales</taxon>
        <taxon>Orchidaceae</taxon>
        <taxon>Orchidoideae</taxon>
        <taxon>Orchideae</taxon>
        <taxon>Orchidinae</taxon>
        <taxon>Platanthera</taxon>
    </lineage>
</organism>
<evidence type="ECO:0000313" key="2">
    <source>
        <dbReference type="Proteomes" id="UP001418222"/>
    </source>
</evidence>
<dbReference type="Proteomes" id="UP001418222">
    <property type="component" value="Unassembled WGS sequence"/>
</dbReference>
<protein>
    <submittedName>
        <fullName evidence="1">Uncharacterized protein</fullName>
    </submittedName>
</protein>
<keyword evidence="2" id="KW-1185">Reference proteome</keyword>
<gene>
    <name evidence="1" type="ORF">KSP39_PZI023725</name>
</gene>
<proteinExistence type="predicted"/>
<name>A0AAP0FU23_9ASPA</name>
<dbReference type="EMBL" id="JBBWWQ010000021">
    <property type="protein sequence ID" value="KAK8914376.1"/>
    <property type="molecule type" value="Genomic_DNA"/>
</dbReference>
<accession>A0AAP0FU23</accession>